<feature type="compositionally biased region" description="Basic and acidic residues" evidence="2">
    <location>
        <begin position="560"/>
        <end position="577"/>
    </location>
</feature>
<feature type="coiled-coil region" evidence="1">
    <location>
        <begin position="73"/>
        <end position="100"/>
    </location>
</feature>
<evidence type="ECO:0000256" key="2">
    <source>
        <dbReference type="SAM" id="MobiDB-lite"/>
    </source>
</evidence>
<feature type="compositionally biased region" description="Acidic residues" evidence="2">
    <location>
        <begin position="579"/>
        <end position="588"/>
    </location>
</feature>
<dbReference type="EMBL" id="MU802106">
    <property type="protein sequence ID" value="KAJ3981594.1"/>
    <property type="molecule type" value="Genomic_DNA"/>
</dbReference>
<comment type="caution">
    <text evidence="3">The sequence shown here is derived from an EMBL/GenBank/DDBJ whole genome shotgun (WGS) entry which is preliminary data.</text>
</comment>
<accession>A0AA38UPW3</accession>
<name>A0AA38UPW3_9AGAR</name>
<reference evidence="3" key="1">
    <citation type="submission" date="2022-08" db="EMBL/GenBank/DDBJ databases">
        <authorList>
            <consortium name="DOE Joint Genome Institute"/>
            <person name="Min B."/>
            <person name="Riley R."/>
            <person name="Sierra-Patev S."/>
            <person name="Naranjo-Ortiz M."/>
            <person name="Looney B."/>
            <person name="Konkel Z."/>
            <person name="Slot J.C."/>
            <person name="Sakamoto Y."/>
            <person name="Steenwyk J.L."/>
            <person name="Rokas A."/>
            <person name="Carro J."/>
            <person name="Camarero S."/>
            <person name="Ferreira P."/>
            <person name="Molpeceres G."/>
            <person name="Ruiz-Duenas F.J."/>
            <person name="Serrano A."/>
            <person name="Henrissat B."/>
            <person name="Drula E."/>
            <person name="Hughes K.W."/>
            <person name="Mata J.L."/>
            <person name="Ishikawa N.K."/>
            <person name="Vargas-Isla R."/>
            <person name="Ushijima S."/>
            <person name="Smith C.A."/>
            <person name="Ahrendt S."/>
            <person name="Andreopoulos W."/>
            <person name="He G."/>
            <person name="Labutti K."/>
            <person name="Lipzen A."/>
            <person name="Ng V."/>
            <person name="Sandor L."/>
            <person name="Barry K."/>
            <person name="Martinez A.T."/>
            <person name="Xiao Y."/>
            <person name="Gibbons J.G."/>
            <person name="Terashima K."/>
            <person name="Hibbett D.S."/>
            <person name="Grigoriev I.V."/>
        </authorList>
    </citation>
    <scope>NUCLEOTIDE SEQUENCE</scope>
    <source>
        <strain evidence="3">TFB7829</strain>
    </source>
</reference>
<organism evidence="3 4">
    <name type="scientific">Lentinula detonsa</name>
    <dbReference type="NCBI Taxonomy" id="2804962"/>
    <lineage>
        <taxon>Eukaryota</taxon>
        <taxon>Fungi</taxon>
        <taxon>Dikarya</taxon>
        <taxon>Basidiomycota</taxon>
        <taxon>Agaricomycotina</taxon>
        <taxon>Agaricomycetes</taxon>
        <taxon>Agaricomycetidae</taxon>
        <taxon>Agaricales</taxon>
        <taxon>Marasmiineae</taxon>
        <taxon>Omphalotaceae</taxon>
        <taxon>Lentinula</taxon>
    </lineage>
</organism>
<evidence type="ECO:0000313" key="4">
    <source>
        <dbReference type="Proteomes" id="UP001163850"/>
    </source>
</evidence>
<sequence length="1052" mass="118076">MDVPSLVDPKDINAASVRAVLSAQRLQDVLDKALDSLVCLYAGSLDSLDPQLLLGNAEASLAYVQKSIGSVSRAAATNTIEKAKKSMATLEKTIDQLRKVYPDTTAVKIDNSKYFINLTSGYHVATLIAFCIVLASRVFQGAARRGAGALLKGIKLFGYNLTLLAGGPNDLQKLALLTIPDSIPAVETKFNLDVEAIPQAMCTKCGYVYPPTYPNGLSNPEWPERCSYRLTKLSDPCGESLLKSNHQPRKTLEYYPFPNWFGRFLSLPGIEKYGDRFSNDIAQHYGLAPSTKCDVKDGSFFHSFMAQDDKLFIADRGEEGRWFFLLHADFFNVEGNRLRGKTRSTGIVSLACLNLPLQMRNDSAHRYIPYIIPGPYEPDAKVAAHQHILHPMLSDIVMGYERGFRPHGSHGSHQSVQPYARVHRTAVAMASMDSKAARPFAGLLDVTSHHHCFICRCFHKFHMGRTDFENWVPADDDFLRRGAEMWRDAKDDKERIQISDFYGTRYSALWMLGNWKPSKQLLVEPMHIVFLVILQRFFRDALKLDNPDSKNKKGKGKGKGKGEGKGKGTGKDKRIESAADGESEDELPDVPAIHQHLSRVAPTSEQEMKALKKRISGHKWLALVYVCNNLNQFPVGKRGGFLSVIPRDKQLTIAAMADTLVHWRMSKPLTPLRRADIDSVDTLNHVQLSAREVITPSWITKPPFMLGTKRAGTLKAAHWHSPIATANVDDMASVLDTAMQLVCASIVMTKDSLQPSQRDLYRNCLRRHVDGLKKNFPGFILPSHHLAFHIYDGMDSFSTVRNWWAFPYENLIGRLQRIPTNHKTGELEQTLLHSFYKGANFRQWLLRPDCPDELKEMRDILERAYGYNKGARGDDQEIDNVDNDGDNDDSMTVLLETGHRRESSSDKMISTPPPLELTRAVGRSDVKCFSQVAAPRGFFNTPTAIAKGNSYIAYKPDGDSRGDWAAGQIHHIFQLNGRKKLAIRRSIGVLRPDPFSRYRRLGFDAKLLSSSFSDELEIIDIEWAIGHAARWEFFEGLAAVVNLARVRVLYSD</sequence>
<gene>
    <name evidence="3" type="ORF">F5890DRAFT_1417387</name>
</gene>
<feature type="region of interest" description="Disordered" evidence="2">
    <location>
        <begin position="548"/>
        <end position="590"/>
    </location>
</feature>
<dbReference type="AlphaFoldDB" id="A0AA38UPW3"/>
<keyword evidence="1" id="KW-0175">Coiled coil</keyword>
<dbReference type="Proteomes" id="UP001163850">
    <property type="component" value="Unassembled WGS sequence"/>
</dbReference>
<protein>
    <submittedName>
        <fullName evidence="3">Uncharacterized protein</fullName>
    </submittedName>
</protein>
<evidence type="ECO:0000256" key="1">
    <source>
        <dbReference type="SAM" id="Coils"/>
    </source>
</evidence>
<proteinExistence type="predicted"/>
<evidence type="ECO:0000313" key="3">
    <source>
        <dbReference type="EMBL" id="KAJ3981594.1"/>
    </source>
</evidence>